<evidence type="ECO:0000256" key="1">
    <source>
        <dbReference type="SAM" id="Coils"/>
    </source>
</evidence>
<dbReference type="GO" id="GO:0043130">
    <property type="term" value="F:ubiquitin binding"/>
    <property type="evidence" value="ECO:0007669"/>
    <property type="project" value="InterPro"/>
</dbReference>
<evidence type="ECO:0000313" key="4">
    <source>
        <dbReference type="EMBL" id="WOL07984.1"/>
    </source>
</evidence>
<accession>A0AAQ3KGJ2</accession>
<name>A0AAQ3KGJ2_9LILI</name>
<feature type="domain" description="CUE" evidence="3">
    <location>
        <begin position="62"/>
        <end position="105"/>
    </location>
</feature>
<dbReference type="InterPro" id="IPR003892">
    <property type="entry name" value="CUE"/>
</dbReference>
<evidence type="ECO:0000256" key="2">
    <source>
        <dbReference type="SAM" id="MobiDB-lite"/>
    </source>
</evidence>
<dbReference type="PANTHER" id="PTHR31245:SF1">
    <property type="entry name" value="UBIQUITIN SYSTEM COMPONENT CUE PROTEIN"/>
    <property type="match status" value="1"/>
</dbReference>
<feature type="coiled-coil region" evidence="1">
    <location>
        <begin position="201"/>
        <end position="266"/>
    </location>
</feature>
<dbReference type="CDD" id="cd14279">
    <property type="entry name" value="CUE"/>
    <property type="match status" value="1"/>
</dbReference>
<dbReference type="AlphaFoldDB" id="A0AAQ3KGJ2"/>
<evidence type="ECO:0000313" key="5">
    <source>
        <dbReference type="Proteomes" id="UP001327560"/>
    </source>
</evidence>
<feature type="compositionally biased region" description="Polar residues" evidence="2">
    <location>
        <begin position="33"/>
        <end position="47"/>
    </location>
</feature>
<dbReference type="PROSITE" id="PS51140">
    <property type="entry name" value="CUE"/>
    <property type="match status" value="1"/>
</dbReference>
<protein>
    <recommendedName>
        <fullName evidence="3">CUE domain-containing protein</fullName>
    </recommendedName>
</protein>
<gene>
    <name evidence="4" type="ORF">Cni_G16735</name>
</gene>
<dbReference type="InterPro" id="IPR009060">
    <property type="entry name" value="UBA-like_sf"/>
</dbReference>
<keyword evidence="1" id="KW-0175">Coiled coil</keyword>
<proteinExistence type="predicted"/>
<dbReference type="PANTHER" id="PTHR31245">
    <property type="entry name" value="UBIQUITIN SYSTEM COMPONENT CUE PROTEIN"/>
    <property type="match status" value="1"/>
</dbReference>
<dbReference type="Gene3D" id="1.10.8.10">
    <property type="entry name" value="DNA helicase RuvA subunit, C-terminal domain"/>
    <property type="match status" value="1"/>
</dbReference>
<dbReference type="Proteomes" id="UP001327560">
    <property type="component" value="Chromosome 5"/>
</dbReference>
<organism evidence="4 5">
    <name type="scientific">Canna indica</name>
    <name type="common">Indian-shot</name>
    <dbReference type="NCBI Taxonomy" id="4628"/>
    <lineage>
        <taxon>Eukaryota</taxon>
        <taxon>Viridiplantae</taxon>
        <taxon>Streptophyta</taxon>
        <taxon>Embryophyta</taxon>
        <taxon>Tracheophyta</taxon>
        <taxon>Spermatophyta</taxon>
        <taxon>Magnoliopsida</taxon>
        <taxon>Liliopsida</taxon>
        <taxon>Zingiberales</taxon>
        <taxon>Cannaceae</taxon>
        <taxon>Canna</taxon>
    </lineage>
</organism>
<evidence type="ECO:0000259" key="3">
    <source>
        <dbReference type="PROSITE" id="PS51140"/>
    </source>
</evidence>
<reference evidence="4 5" key="1">
    <citation type="submission" date="2023-10" db="EMBL/GenBank/DDBJ databases">
        <title>Chromosome-scale genome assembly provides insights into flower coloration mechanisms of Canna indica.</title>
        <authorList>
            <person name="Li C."/>
        </authorList>
    </citation>
    <scope>NUCLEOTIDE SEQUENCE [LARGE SCALE GENOMIC DNA]</scope>
    <source>
        <tissue evidence="4">Flower</tissue>
    </source>
</reference>
<feature type="region of interest" description="Disordered" evidence="2">
    <location>
        <begin position="17"/>
        <end position="47"/>
    </location>
</feature>
<dbReference type="SUPFAM" id="SSF46934">
    <property type="entry name" value="UBA-like"/>
    <property type="match status" value="1"/>
</dbReference>
<dbReference type="EMBL" id="CP136894">
    <property type="protein sequence ID" value="WOL07984.1"/>
    <property type="molecule type" value="Genomic_DNA"/>
</dbReference>
<keyword evidence="5" id="KW-1185">Reference proteome</keyword>
<sequence length="292" mass="32459">MSALVCGKRSSSIFEDPLLTPPPASKRVRCSPGASSPNASLRVSPSRISHPFDRNDCGDGDRIAAHLAHLRFLFPEMDQQLLERALETSGNDLDSAIKSLNDLRLESADFNLVSAVSKSVNGTEINVQLSGEGTLKDVDSANADTSVASVDVLPTNGSEWVDLFVREMMNASDVDDARARASRALEFLEKSIMARAGAEVLENLQKENIMLKEQVDVLLRENSVLKRAFMIQRDRQKEYEKGNEELEHLKQLVTQYQDQVRTLELNNYALTVHLKQAQQSNSMPGRFNPDVF</sequence>